<comment type="caution">
    <text evidence="1">The sequence shown here is derived from an EMBL/GenBank/DDBJ whole genome shotgun (WGS) entry which is preliminary data.</text>
</comment>
<evidence type="ECO:0000313" key="2">
    <source>
        <dbReference type="Proteomes" id="UP001151760"/>
    </source>
</evidence>
<protein>
    <recommendedName>
        <fullName evidence="3">Reverse transcriptase domain-containing protein</fullName>
    </recommendedName>
</protein>
<dbReference type="PANTHER" id="PTHR15503:SF45">
    <property type="entry name" value="RNA-DIRECTED DNA POLYMERASE HOMOLOG"/>
    <property type="match status" value="1"/>
</dbReference>
<gene>
    <name evidence="1" type="ORF">Tco_0702778</name>
</gene>
<name>A0ABQ4XYB5_9ASTR</name>
<dbReference type="Proteomes" id="UP001151760">
    <property type="component" value="Unassembled WGS sequence"/>
</dbReference>
<accession>A0ABQ4XYB5</accession>
<proteinExistence type="predicted"/>
<dbReference type="PANTHER" id="PTHR15503">
    <property type="entry name" value="LDOC1 RELATED"/>
    <property type="match status" value="1"/>
</dbReference>
<dbReference type="InterPro" id="IPR032567">
    <property type="entry name" value="RTL1-rel"/>
</dbReference>
<dbReference type="EMBL" id="BQNB010009898">
    <property type="protein sequence ID" value="GJS69937.1"/>
    <property type="molecule type" value="Genomic_DNA"/>
</dbReference>
<sequence>MEVDRPLQAQVTPIRPTILVNPGKEIPLHRPYKTLPNRVRMMHALGMTVCPPYTLPSTIEGVIAEEIATLPHERSESLTIQGDRDFLKVFPEDLHGLPPVRQVEFQIELVLGTAPVARAPYRLAPSEMKELSSQLHELAD</sequence>
<reference evidence="1" key="1">
    <citation type="journal article" date="2022" name="Int. J. Mol. Sci.">
        <title>Draft Genome of Tanacetum Coccineum: Genomic Comparison of Closely Related Tanacetum-Family Plants.</title>
        <authorList>
            <person name="Yamashiro T."/>
            <person name="Shiraishi A."/>
            <person name="Nakayama K."/>
            <person name="Satake H."/>
        </authorList>
    </citation>
    <scope>NUCLEOTIDE SEQUENCE</scope>
</reference>
<organism evidence="1 2">
    <name type="scientific">Tanacetum coccineum</name>
    <dbReference type="NCBI Taxonomy" id="301880"/>
    <lineage>
        <taxon>Eukaryota</taxon>
        <taxon>Viridiplantae</taxon>
        <taxon>Streptophyta</taxon>
        <taxon>Embryophyta</taxon>
        <taxon>Tracheophyta</taxon>
        <taxon>Spermatophyta</taxon>
        <taxon>Magnoliopsida</taxon>
        <taxon>eudicotyledons</taxon>
        <taxon>Gunneridae</taxon>
        <taxon>Pentapetalae</taxon>
        <taxon>asterids</taxon>
        <taxon>campanulids</taxon>
        <taxon>Asterales</taxon>
        <taxon>Asteraceae</taxon>
        <taxon>Asteroideae</taxon>
        <taxon>Anthemideae</taxon>
        <taxon>Anthemidinae</taxon>
        <taxon>Tanacetum</taxon>
    </lineage>
</organism>
<evidence type="ECO:0000313" key="1">
    <source>
        <dbReference type="EMBL" id="GJS69937.1"/>
    </source>
</evidence>
<reference evidence="1" key="2">
    <citation type="submission" date="2022-01" db="EMBL/GenBank/DDBJ databases">
        <authorList>
            <person name="Yamashiro T."/>
            <person name="Shiraishi A."/>
            <person name="Satake H."/>
            <person name="Nakayama K."/>
        </authorList>
    </citation>
    <scope>NUCLEOTIDE SEQUENCE</scope>
</reference>
<evidence type="ECO:0008006" key="3">
    <source>
        <dbReference type="Google" id="ProtNLM"/>
    </source>
</evidence>
<keyword evidence="2" id="KW-1185">Reference proteome</keyword>